<dbReference type="KEGG" id="hlc:CHINAEXTREME12460"/>
<keyword evidence="2" id="KW-1133">Transmembrane helix</keyword>
<dbReference type="Pfam" id="PF24034">
    <property type="entry name" value="DUF7343"/>
    <property type="match status" value="1"/>
</dbReference>
<reference evidence="4 7" key="1">
    <citation type="journal article" date="2011" name="J. Bacteriol.">
        <title>Genome sequence of Halobiforma lacisalsi AJ5, an extremely halophilic archaeon which harbors a bop gene.</title>
        <authorList>
            <person name="Jiang X."/>
            <person name="Wang S."/>
            <person name="Cheng H."/>
            <person name="Huo Y."/>
            <person name="Zhang X."/>
            <person name="Zhu X."/>
            <person name="Han X."/>
            <person name="Ni P."/>
            <person name="Wu M."/>
        </authorList>
    </citation>
    <scope>NUCLEOTIDE SEQUENCE [LARGE SCALE GENOMIC DNA]</scope>
    <source>
        <strain evidence="4 7">AJ5</strain>
    </source>
</reference>
<dbReference type="SUPFAM" id="SSF46785">
    <property type="entry name" value="Winged helix' DNA-binding domain"/>
    <property type="match status" value="1"/>
</dbReference>
<evidence type="ECO:0000313" key="5">
    <source>
        <dbReference type="EMBL" id="EMA33065.1"/>
    </source>
</evidence>
<evidence type="ECO:0000256" key="1">
    <source>
        <dbReference type="SAM" id="MobiDB-lite"/>
    </source>
</evidence>
<dbReference type="InterPro" id="IPR036390">
    <property type="entry name" value="WH_DNA-bd_sf"/>
</dbReference>
<dbReference type="Proteomes" id="UP000011555">
    <property type="component" value="Unassembled WGS sequence"/>
</dbReference>
<sequence length="200" mass="21520">MDLSALHGKHLGAAAVFVAAIFVLATQLITPSPVMVSVGENGTETTQLGQYFTYTDVAIIAVAASLLGASGTYLFLLESFTTAATAGSSGRSVERTENRSSPTAQPRTTERTAVTRGDATVQFRDRDQQEQWEETVARLQNHEETVYSTVLDADGTLPQREIVADTDLSKATVSRTLDTLEGKGLVERKRRGMGNVVVLK</sequence>
<evidence type="ECO:0000313" key="4">
    <source>
        <dbReference type="EMBL" id="APW98536.1"/>
    </source>
</evidence>
<keyword evidence="2" id="KW-0472">Membrane</keyword>
<keyword evidence="2" id="KW-0812">Transmembrane</keyword>
<feature type="domain" description="DUF7343" evidence="3">
    <location>
        <begin position="141"/>
        <end position="199"/>
    </location>
</feature>
<dbReference type="Gene3D" id="1.10.10.10">
    <property type="entry name" value="Winged helix-like DNA-binding domain superfamily/Winged helix DNA-binding domain"/>
    <property type="match status" value="1"/>
</dbReference>
<evidence type="ECO:0000259" key="3">
    <source>
        <dbReference type="Pfam" id="PF24034"/>
    </source>
</evidence>
<gene>
    <name evidence="5" type="ORF">C445_09765</name>
    <name evidence="4" type="ORF">CHINAEXTREME_12460</name>
</gene>
<dbReference type="RefSeq" id="WP_007141672.1">
    <property type="nucleotide sequence ID" value="NZ_AOLZ01000038.1"/>
</dbReference>
<dbReference type="InterPro" id="IPR011991">
    <property type="entry name" value="ArsR-like_HTH"/>
</dbReference>
<dbReference type="EMBL" id="AOLZ01000038">
    <property type="protein sequence ID" value="EMA33065.1"/>
    <property type="molecule type" value="Genomic_DNA"/>
</dbReference>
<keyword evidence="6" id="KW-1185">Reference proteome</keyword>
<reference evidence="4" key="3">
    <citation type="submission" date="2017-01" db="EMBL/GenBank/DDBJ databases">
        <authorList>
            <person name="Mah S.A."/>
            <person name="Swanson W.J."/>
            <person name="Moy G.W."/>
            <person name="Vacquier V.D."/>
        </authorList>
    </citation>
    <scope>NUCLEOTIDE SEQUENCE</scope>
    <source>
        <strain evidence="4">AJ5</strain>
    </source>
</reference>
<dbReference type="CDD" id="cd00090">
    <property type="entry name" value="HTH_ARSR"/>
    <property type="match status" value="1"/>
</dbReference>
<organism evidence="5 6">
    <name type="scientific">Natronobacterium lacisalsi AJ5</name>
    <dbReference type="NCBI Taxonomy" id="358396"/>
    <lineage>
        <taxon>Archaea</taxon>
        <taxon>Methanobacteriati</taxon>
        <taxon>Methanobacteriota</taxon>
        <taxon>Stenosarchaea group</taxon>
        <taxon>Halobacteria</taxon>
        <taxon>Halobacteriales</taxon>
        <taxon>Natrialbaceae</taxon>
        <taxon>Natronobacterium</taxon>
    </lineage>
</organism>
<proteinExistence type="predicted"/>
<accession>M0LM14</accession>
<dbReference type="InterPro" id="IPR036388">
    <property type="entry name" value="WH-like_DNA-bd_sf"/>
</dbReference>
<dbReference type="eggNOG" id="arCOG00386">
    <property type="taxonomic scope" value="Archaea"/>
</dbReference>
<name>M0LM14_NATLA</name>
<protein>
    <submittedName>
        <fullName evidence="4 5">Transcriptional regulator</fullName>
    </submittedName>
</protein>
<feature type="transmembrane region" description="Helical" evidence="2">
    <location>
        <begin position="51"/>
        <end position="76"/>
    </location>
</feature>
<dbReference type="EMBL" id="CP019285">
    <property type="protein sequence ID" value="APW98536.1"/>
    <property type="molecule type" value="Genomic_DNA"/>
</dbReference>
<evidence type="ECO:0000313" key="6">
    <source>
        <dbReference type="Proteomes" id="UP000011555"/>
    </source>
</evidence>
<evidence type="ECO:0000313" key="7">
    <source>
        <dbReference type="Proteomes" id="UP000186547"/>
    </source>
</evidence>
<feature type="region of interest" description="Disordered" evidence="1">
    <location>
        <begin position="87"/>
        <end position="112"/>
    </location>
</feature>
<dbReference type="InterPro" id="IPR055767">
    <property type="entry name" value="DUF7343"/>
</dbReference>
<evidence type="ECO:0000256" key="2">
    <source>
        <dbReference type="SAM" id="Phobius"/>
    </source>
</evidence>
<dbReference type="Proteomes" id="UP000186547">
    <property type="component" value="Chromosome"/>
</dbReference>
<dbReference type="GeneID" id="30921950"/>
<dbReference type="AlphaFoldDB" id="M0LM14"/>
<feature type="transmembrane region" description="Helical" evidence="2">
    <location>
        <begin position="12"/>
        <end position="31"/>
    </location>
</feature>
<reference evidence="5 6" key="2">
    <citation type="journal article" date="2014" name="PLoS Genet.">
        <title>Phylogenetically driven sequencing of extremely halophilic archaea reveals strategies for static and dynamic osmo-response.</title>
        <authorList>
            <person name="Becker E.A."/>
            <person name="Seitzer P.M."/>
            <person name="Tritt A."/>
            <person name="Larsen D."/>
            <person name="Krusor M."/>
            <person name="Yao A.I."/>
            <person name="Wu D."/>
            <person name="Madern D."/>
            <person name="Eisen J.A."/>
            <person name="Darling A.E."/>
            <person name="Facciotti M.T."/>
        </authorList>
    </citation>
    <scope>NUCLEOTIDE SEQUENCE [LARGE SCALE GENOMIC DNA]</scope>
    <source>
        <strain evidence="5 6">AJ5</strain>
    </source>
</reference>
<dbReference type="STRING" id="358396.CHINAEXTREME_12460"/>
<dbReference type="PATRIC" id="fig|358396.7.peg.1979"/>